<feature type="transmembrane region" description="Helical" evidence="9">
    <location>
        <begin position="282"/>
        <end position="305"/>
    </location>
</feature>
<dbReference type="InterPro" id="IPR003445">
    <property type="entry name" value="Cat_transpt"/>
</dbReference>
<keyword evidence="8 9" id="KW-0472">Membrane</keyword>
<feature type="transmembrane region" description="Helical" evidence="9">
    <location>
        <begin position="317"/>
        <end position="340"/>
    </location>
</feature>
<dbReference type="GO" id="GO:0005886">
    <property type="term" value="C:plasma membrane"/>
    <property type="evidence" value="ECO:0007669"/>
    <property type="project" value="UniProtKB-SubCell"/>
</dbReference>
<keyword evidence="5 9" id="KW-0812">Transmembrane</keyword>
<protein>
    <submittedName>
        <fullName evidence="10">Trk system potassium uptake protein TrkH</fullName>
    </submittedName>
</protein>
<evidence type="ECO:0000256" key="4">
    <source>
        <dbReference type="ARBA" id="ARBA00022475"/>
    </source>
</evidence>
<dbReference type="PANTHER" id="PTHR32024">
    <property type="entry name" value="TRK SYSTEM POTASSIUM UPTAKE PROTEIN TRKG-RELATED"/>
    <property type="match status" value="1"/>
</dbReference>
<comment type="subcellular location">
    <subcellularLocation>
        <location evidence="1">Cell membrane</location>
        <topology evidence="1">Multi-pass membrane protein</topology>
    </subcellularLocation>
</comment>
<feature type="transmembrane region" description="Helical" evidence="9">
    <location>
        <begin position="40"/>
        <end position="59"/>
    </location>
</feature>
<dbReference type="AlphaFoldDB" id="A0A1M5R118"/>
<dbReference type="GO" id="GO:0008324">
    <property type="term" value="F:monoatomic cation transmembrane transporter activity"/>
    <property type="evidence" value="ECO:0007669"/>
    <property type="project" value="InterPro"/>
</dbReference>
<gene>
    <name evidence="10" type="ORF">SAMN05443551_1573</name>
</gene>
<feature type="transmembrane region" description="Helical" evidence="9">
    <location>
        <begin position="239"/>
        <end position="262"/>
    </location>
</feature>
<keyword evidence="7" id="KW-0406">Ion transport</keyword>
<evidence type="ECO:0000256" key="9">
    <source>
        <dbReference type="SAM" id="Phobius"/>
    </source>
</evidence>
<evidence type="ECO:0000256" key="3">
    <source>
        <dbReference type="ARBA" id="ARBA00022448"/>
    </source>
</evidence>
<sequence>MPVLSRLPFLLLLTGLASASMILPASVALWSESFQDARSFFYSGLIGLILCALVAFALANRPHNRSAIRQLLALLGTFIVLPAVLAVPFYESVQTTSFLNAYVEMVSSLSTTGLPLFAPERLSMAEHLWRAQVGWMGGLLMWVAAAAILAPLNLGGFEVTSLREPGQDLVAGAARRDMADPASRLARSASVLVPTYTLLTLALWCLLIVVGDAPFVALTHAMSIMSTSGISPVGGPEGAASGFTGEVILALFLMFALSRMTFSKDTGSSEKQGLLFDPEFRLGLAIVLMVPVILFLRHFLAALDIGDQDNLLAGLRALWGAAFTVLSFLTTTGFVSVDWVDAQAWSGLETPGLILMALAMIGGGVATTAGGVKLLRVFALIINGMREVDRLVHPSSIGRSGLVSRRTRREGAFIAWVFFMIFAITLAATTIAFAAFNIPFEQSLVLAVAVLSNCGPLIEVVEAGRLNFIELGAGPKLVAAIAMVMGRLELLALVVIVTPDLWQD</sequence>
<feature type="transmembrane region" description="Helical" evidence="9">
    <location>
        <begin position="352"/>
        <end position="375"/>
    </location>
</feature>
<feature type="transmembrane region" description="Helical" evidence="9">
    <location>
        <begin position="477"/>
        <end position="498"/>
    </location>
</feature>
<reference evidence="10 11" key="1">
    <citation type="submission" date="2016-11" db="EMBL/GenBank/DDBJ databases">
        <authorList>
            <person name="Jaros S."/>
            <person name="Januszkiewicz K."/>
            <person name="Wedrychowicz H."/>
        </authorList>
    </citation>
    <scope>NUCLEOTIDE SEQUENCE [LARGE SCALE GENOMIC DNA]</scope>
    <source>
        <strain evidence="10 11">DSM 29431</strain>
    </source>
</reference>
<keyword evidence="6 9" id="KW-1133">Transmembrane helix</keyword>
<name>A0A1M5R118_9RHOB</name>
<evidence type="ECO:0000256" key="2">
    <source>
        <dbReference type="ARBA" id="ARBA00009137"/>
    </source>
</evidence>
<accession>A0A1M5R118</accession>
<evidence type="ECO:0000256" key="5">
    <source>
        <dbReference type="ARBA" id="ARBA00022692"/>
    </source>
</evidence>
<evidence type="ECO:0000256" key="1">
    <source>
        <dbReference type="ARBA" id="ARBA00004651"/>
    </source>
</evidence>
<evidence type="ECO:0000256" key="6">
    <source>
        <dbReference type="ARBA" id="ARBA00022989"/>
    </source>
</evidence>
<dbReference type="Pfam" id="PF02386">
    <property type="entry name" value="TrkH"/>
    <property type="match status" value="1"/>
</dbReference>
<proteinExistence type="inferred from homology"/>
<evidence type="ECO:0000313" key="10">
    <source>
        <dbReference type="EMBL" id="SHH19841.1"/>
    </source>
</evidence>
<dbReference type="RefSeq" id="WP_072776955.1">
    <property type="nucleotide sequence ID" value="NZ_FQXC01000002.1"/>
</dbReference>
<organism evidence="10 11">
    <name type="scientific">Marivita hallyeonensis</name>
    <dbReference type="NCBI Taxonomy" id="996342"/>
    <lineage>
        <taxon>Bacteria</taxon>
        <taxon>Pseudomonadati</taxon>
        <taxon>Pseudomonadota</taxon>
        <taxon>Alphaproteobacteria</taxon>
        <taxon>Rhodobacterales</taxon>
        <taxon>Roseobacteraceae</taxon>
        <taxon>Marivita</taxon>
    </lineage>
</organism>
<evidence type="ECO:0000313" key="11">
    <source>
        <dbReference type="Proteomes" id="UP000184221"/>
    </source>
</evidence>
<feature type="transmembrane region" description="Helical" evidence="9">
    <location>
        <begin position="131"/>
        <end position="152"/>
    </location>
</feature>
<evidence type="ECO:0000256" key="7">
    <source>
        <dbReference type="ARBA" id="ARBA00023065"/>
    </source>
</evidence>
<keyword evidence="4" id="KW-1003">Cell membrane</keyword>
<feature type="transmembrane region" description="Helical" evidence="9">
    <location>
        <begin position="413"/>
        <end position="438"/>
    </location>
</feature>
<dbReference type="PANTHER" id="PTHR32024:SF2">
    <property type="entry name" value="TRK SYSTEM POTASSIUM UPTAKE PROTEIN TRKG-RELATED"/>
    <property type="match status" value="1"/>
</dbReference>
<dbReference type="GO" id="GO:0030001">
    <property type="term" value="P:metal ion transport"/>
    <property type="evidence" value="ECO:0007669"/>
    <property type="project" value="UniProtKB-ARBA"/>
</dbReference>
<feature type="transmembrane region" description="Helical" evidence="9">
    <location>
        <begin position="71"/>
        <end position="90"/>
    </location>
</feature>
<dbReference type="STRING" id="996342.SAMN05443551_1573"/>
<dbReference type="Proteomes" id="UP000184221">
    <property type="component" value="Unassembled WGS sequence"/>
</dbReference>
<feature type="transmembrane region" description="Helical" evidence="9">
    <location>
        <begin position="196"/>
        <end position="218"/>
    </location>
</feature>
<comment type="similarity">
    <text evidence="2">Belongs to the TrkH potassium transport family.</text>
</comment>
<dbReference type="EMBL" id="FQXC01000002">
    <property type="protein sequence ID" value="SHH19841.1"/>
    <property type="molecule type" value="Genomic_DNA"/>
</dbReference>
<keyword evidence="11" id="KW-1185">Reference proteome</keyword>
<dbReference type="OrthoDB" id="7818483at2"/>
<evidence type="ECO:0000256" key="8">
    <source>
        <dbReference type="ARBA" id="ARBA00023136"/>
    </source>
</evidence>
<keyword evidence="3" id="KW-0813">Transport</keyword>